<dbReference type="Gene3D" id="2.40.50.100">
    <property type="match status" value="1"/>
</dbReference>
<evidence type="ECO:0000313" key="9">
    <source>
        <dbReference type="Proteomes" id="UP000434850"/>
    </source>
</evidence>
<evidence type="ECO:0000259" key="7">
    <source>
        <dbReference type="Pfam" id="PF25989"/>
    </source>
</evidence>
<reference evidence="8 9" key="1">
    <citation type="submission" date="2019-12" db="EMBL/GenBank/DDBJ databases">
        <title>Mucilaginibacter sp. HME9299 genome sequencing and assembly.</title>
        <authorList>
            <person name="Kang H."/>
            <person name="Kim H."/>
            <person name="Joh K."/>
        </authorList>
    </citation>
    <scope>NUCLEOTIDE SEQUENCE [LARGE SCALE GENOMIC DNA]</scope>
    <source>
        <strain evidence="8 9">HME9299</strain>
    </source>
</reference>
<dbReference type="GO" id="GO:0046677">
    <property type="term" value="P:response to antibiotic"/>
    <property type="evidence" value="ECO:0007669"/>
    <property type="project" value="TreeGrafter"/>
</dbReference>
<feature type="domain" description="Multidrug resistance protein MdtA-like alpha-helical hairpin" evidence="4">
    <location>
        <begin position="103"/>
        <end position="172"/>
    </location>
</feature>
<comment type="caution">
    <text evidence="8">The sequence shown here is derived from an EMBL/GenBank/DDBJ whole genome shotgun (WGS) entry which is preliminary data.</text>
</comment>
<feature type="domain" description="YknX-like C-terminal permuted SH3-like" evidence="7">
    <location>
        <begin position="297"/>
        <end position="363"/>
    </location>
</feature>
<feature type="domain" description="Multidrug resistance protein MdtA-like barrel-sandwich hybrid" evidence="5">
    <location>
        <begin position="63"/>
        <end position="200"/>
    </location>
</feature>
<dbReference type="Pfam" id="PF25944">
    <property type="entry name" value="Beta-barrel_RND"/>
    <property type="match status" value="1"/>
</dbReference>
<protein>
    <submittedName>
        <fullName evidence="8">Efflux RND transporter periplasmic adaptor subunit</fullName>
    </submittedName>
</protein>
<dbReference type="AlphaFoldDB" id="A0A6I4IPB3"/>
<dbReference type="OrthoDB" id="9801814at2"/>
<dbReference type="GO" id="GO:0005886">
    <property type="term" value="C:plasma membrane"/>
    <property type="evidence" value="ECO:0007669"/>
    <property type="project" value="TreeGrafter"/>
</dbReference>
<dbReference type="InterPro" id="IPR058626">
    <property type="entry name" value="MdtA-like_b-barrel"/>
</dbReference>
<keyword evidence="9" id="KW-1185">Reference proteome</keyword>
<dbReference type="InterPro" id="IPR006143">
    <property type="entry name" value="RND_pump_MFP"/>
</dbReference>
<dbReference type="GO" id="GO:0022857">
    <property type="term" value="F:transmembrane transporter activity"/>
    <property type="evidence" value="ECO:0007669"/>
    <property type="project" value="InterPro"/>
</dbReference>
<evidence type="ECO:0000256" key="3">
    <source>
        <dbReference type="SAM" id="MobiDB-lite"/>
    </source>
</evidence>
<sequence length="399" mass="42712">MKTIYTLSAIPLALLLWTGCKNKDDKSAAAAAPPATPVNVTEAQRLNSVYYDQYQGTVTALSSVELRAQVTGYITGIFFKEGEVVPKGKLLYEIDRRNYEAAYQQAKASLASSEANLVRAKKDADRYSFLLKQDAVARQTYDQAVATLATAQAQVASSKAGVSTALTNLSYSRIVAPFTGRIGISQVRLGAQVTPGTTLLNTISSENPIGVDIVINEQSVDRFYDLQKHTTDSTFRLKLSTGSMYNQKGRIYAIDRGVNSLTGSVKVRVQFPNPQDSLRDGMSGVLNVLNDQSGERVQIPYKAVTEQMGEYFVFLQADTVAKQQKIILGPRIGENVVVMDGVKEGQKVITEGFQRLRDGGKITIGMPPAQGAQGGTGAPAGGAQGGGAAGGGKAEEKKK</sequence>
<feature type="region of interest" description="Disordered" evidence="3">
    <location>
        <begin position="361"/>
        <end position="399"/>
    </location>
</feature>
<evidence type="ECO:0000313" key="8">
    <source>
        <dbReference type="EMBL" id="MVN89683.1"/>
    </source>
</evidence>
<dbReference type="Gene3D" id="2.40.30.170">
    <property type="match status" value="1"/>
</dbReference>
<dbReference type="RefSeq" id="WP_157539480.1">
    <property type="nucleotide sequence ID" value="NZ_WQLA01000001.1"/>
</dbReference>
<evidence type="ECO:0000259" key="6">
    <source>
        <dbReference type="Pfam" id="PF25944"/>
    </source>
</evidence>
<evidence type="ECO:0000256" key="2">
    <source>
        <dbReference type="SAM" id="Coils"/>
    </source>
</evidence>
<comment type="similarity">
    <text evidence="1">Belongs to the membrane fusion protein (MFP) (TC 8.A.1) family.</text>
</comment>
<dbReference type="InterPro" id="IPR058625">
    <property type="entry name" value="MdtA-like_BSH"/>
</dbReference>
<dbReference type="PANTHER" id="PTHR30158">
    <property type="entry name" value="ACRA/E-RELATED COMPONENT OF DRUG EFFLUX TRANSPORTER"/>
    <property type="match status" value="1"/>
</dbReference>
<name>A0A6I4IPB3_9SPHI</name>
<evidence type="ECO:0000259" key="5">
    <source>
        <dbReference type="Pfam" id="PF25917"/>
    </source>
</evidence>
<dbReference type="NCBIfam" id="TIGR01730">
    <property type="entry name" value="RND_mfp"/>
    <property type="match status" value="1"/>
</dbReference>
<feature type="domain" description="Multidrug resistance protein MdtA-like beta-barrel" evidence="6">
    <location>
        <begin position="208"/>
        <end position="282"/>
    </location>
</feature>
<dbReference type="GO" id="GO:0030313">
    <property type="term" value="C:cell envelope"/>
    <property type="evidence" value="ECO:0007669"/>
    <property type="project" value="UniProtKB-SubCell"/>
</dbReference>
<dbReference type="EMBL" id="WQLA01000001">
    <property type="protein sequence ID" value="MVN89683.1"/>
    <property type="molecule type" value="Genomic_DNA"/>
</dbReference>
<dbReference type="Pfam" id="PF25989">
    <property type="entry name" value="YknX_C"/>
    <property type="match status" value="1"/>
</dbReference>
<dbReference type="PROSITE" id="PS51257">
    <property type="entry name" value="PROKAR_LIPOPROTEIN"/>
    <property type="match status" value="1"/>
</dbReference>
<feature type="compositionally biased region" description="Gly residues" evidence="3">
    <location>
        <begin position="372"/>
        <end position="392"/>
    </location>
</feature>
<accession>A0A6I4IPB3</accession>
<evidence type="ECO:0000259" key="4">
    <source>
        <dbReference type="Pfam" id="PF25876"/>
    </source>
</evidence>
<dbReference type="Gene3D" id="2.40.420.20">
    <property type="match status" value="1"/>
</dbReference>
<proteinExistence type="inferred from homology"/>
<dbReference type="SUPFAM" id="SSF111369">
    <property type="entry name" value="HlyD-like secretion proteins"/>
    <property type="match status" value="1"/>
</dbReference>
<dbReference type="InterPro" id="IPR058624">
    <property type="entry name" value="MdtA-like_HH"/>
</dbReference>
<dbReference type="InterPro" id="IPR058637">
    <property type="entry name" value="YknX-like_C"/>
</dbReference>
<gene>
    <name evidence="8" type="ORF">GO816_00950</name>
</gene>
<evidence type="ECO:0000256" key="1">
    <source>
        <dbReference type="ARBA" id="ARBA00009477"/>
    </source>
</evidence>
<feature type="coiled-coil region" evidence="2">
    <location>
        <begin position="96"/>
        <end position="123"/>
    </location>
</feature>
<keyword evidence="2" id="KW-0175">Coiled coil</keyword>
<organism evidence="8 9">
    <name type="scientific">Mucilaginibacter aquatilis</name>
    <dbReference type="NCBI Taxonomy" id="1517760"/>
    <lineage>
        <taxon>Bacteria</taxon>
        <taxon>Pseudomonadati</taxon>
        <taxon>Bacteroidota</taxon>
        <taxon>Sphingobacteriia</taxon>
        <taxon>Sphingobacteriales</taxon>
        <taxon>Sphingobacteriaceae</taxon>
        <taxon>Mucilaginibacter</taxon>
    </lineage>
</organism>
<dbReference type="Gene3D" id="1.10.287.470">
    <property type="entry name" value="Helix hairpin bin"/>
    <property type="match status" value="1"/>
</dbReference>
<dbReference type="Pfam" id="PF25876">
    <property type="entry name" value="HH_MFP_RND"/>
    <property type="match status" value="1"/>
</dbReference>
<dbReference type="Pfam" id="PF25917">
    <property type="entry name" value="BSH_RND"/>
    <property type="match status" value="1"/>
</dbReference>
<dbReference type="Proteomes" id="UP000434850">
    <property type="component" value="Unassembled WGS sequence"/>
</dbReference>